<dbReference type="RefSeq" id="WP_191142203.1">
    <property type="nucleotide sequence ID" value="NZ_JACXAH010000014.1"/>
</dbReference>
<reference evidence="1" key="1">
    <citation type="submission" date="2020-09" db="EMBL/GenBank/DDBJ databases">
        <title>A novel bacterium of genus Hazenella, isolated from South China Sea.</title>
        <authorList>
            <person name="Huang H."/>
            <person name="Mo K."/>
            <person name="Hu Y."/>
        </authorList>
    </citation>
    <scope>NUCLEOTIDE SEQUENCE</scope>
    <source>
        <strain evidence="1">IB182357</strain>
    </source>
</reference>
<dbReference type="Proteomes" id="UP000661691">
    <property type="component" value="Unassembled WGS sequence"/>
</dbReference>
<sequence>MDFAENVQNGNFINAFEQLKSLSEEKFEKRVVSVAFELENISAYFFMLSVIEKSENAFHHYIASVVLSTALSHLTGAYHAGLYHARKAIELAPDEISYKEYLLLFHDIPERLVSSQEAFKLSLEILKVNPTRQRALELKMKLQSSLIDSN</sequence>
<name>A0A926NB34_9BACL</name>
<evidence type="ECO:0000313" key="2">
    <source>
        <dbReference type="Proteomes" id="UP000661691"/>
    </source>
</evidence>
<keyword evidence="2" id="KW-1185">Reference proteome</keyword>
<protein>
    <submittedName>
        <fullName evidence="1">Uncharacterized protein</fullName>
    </submittedName>
</protein>
<evidence type="ECO:0000313" key="1">
    <source>
        <dbReference type="EMBL" id="MBD1372882.1"/>
    </source>
</evidence>
<dbReference type="EMBL" id="JACXAH010000014">
    <property type="protein sequence ID" value="MBD1372882.1"/>
    <property type="molecule type" value="Genomic_DNA"/>
</dbReference>
<comment type="caution">
    <text evidence="1">The sequence shown here is derived from an EMBL/GenBank/DDBJ whole genome shotgun (WGS) entry which is preliminary data.</text>
</comment>
<gene>
    <name evidence="1" type="ORF">IC620_10995</name>
</gene>
<accession>A0A926NB34</accession>
<proteinExistence type="predicted"/>
<organism evidence="1 2">
    <name type="scientific">Polycladospora coralii</name>
    <dbReference type="NCBI Taxonomy" id="2771432"/>
    <lineage>
        <taxon>Bacteria</taxon>
        <taxon>Bacillati</taxon>
        <taxon>Bacillota</taxon>
        <taxon>Bacilli</taxon>
        <taxon>Bacillales</taxon>
        <taxon>Thermoactinomycetaceae</taxon>
        <taxon>Polycladospora</taxon>
    </lineage>
</organism>
<dbReference type="AlphaFoldDB" id="A0A926NB34"/>